<evidence type="ECO:0000259" key="8">
    <source>
        <dbReference type="PROSITE" id="PS50275"/>
    </source>
</evidence>
<evidence type="ECO:0000256" key="1">
    <source>
        <dbReference type="ARBA" id="ARBA00013038"/>
    </source>
</evidence>
<evidence type="ECO:0000256" key="7">
    <source>
        <dbReference type="SAM" id="Phobius"/>
    </source>
</evidence>
<evidence type="ECO:0000256" key="2">
    <source>
        <dbReference type="ARBA" id="ARBA00036631"/>
    </source>
</evidence>
<dbReference type="InterPro" id="IPR002013">
    <property type="entry name" value="SAC_dom"/>
</dbReference>
<dbReference type="PANTHER" id="PTHR45662:SF2">
    <property type="entry name" value="PHOSPHATIDYLINOSITOL-3-PHOSPHATASE SAC1"/>
    <property type="match status" value="1"/>
</dbReference>
<comment type="catalytic activity">
    <reaction evidence="2">
        <text>a 1,2-diacyl-sn-glycero-3-phospho-(1D-myo-inositol-3-phosphate) + H2O = a 1,2-diacyl-sn-glycero-3-phospho-(1D-myo-inositol) + phosphate</text>
        <dbReference type="Rhea" id="RHEA:12316"/>
        <dbReference type="ChEBI" id="CHEBI:15377"/>
        <dbReference type="ChEBI" id="CHEBI:43474"/>
        <dbReference type="ChEBI" id="CHEBI:57880"/>
        <dbReference type="ChEBI" id="CHEBI:58088"/>
        <dbReference type="EC" id="3.1.3.64"/>
    </reaction>
    <physiologicalReaction direction="left-to-right" evidence="2">
        <dbReference type="Rhea" id="RHEA:12317"/>
    </physiologicalReaction>
</comment>
<dbReference type="GO" id="GO:0046856">
    <property type="term" value="P:phosphatidylinositol dephosphorylation"/>
    <property type="evidence" value="ECO:0007669"/>
    <property type="project" value="TreeGrafter"/>
</dbReference>
<sequence>MTMNTDPTNNNMMSNNDVYERFNLYSLPEFFYLEPRDRNGSLASNHYLEIDRSLNTVQLKDSSEALIPVAQAEQVEPIFGIVGVIDLVSGFHLVVIKRADLVGTINEAEIYHIAETAVIPFKKTTLHLNERQLWFNRHFVEMIQMVLATGGFYYSTSFDLSHSLQWLSENATPTFRNLPMIERANPRFVWNKRMCSFFSAHSELSRFTLPIIHGFVGVRHCVIHGSAFKLILISRRSTHRAGVRFHVRGSDREGNSANFVETEQIVEFDKDSHRQSRCLTSFLQIRGSIPLYWSQRPNLRWQPLPSMKPADDQLEAYRNHMSTQYQYYPGKHVILNLINHYGREKKLGDELERVTLQAALDFVKYVAFDFHRQCSSLNWDRLVVLRDIIASDIRDFGFFYSALNNPLGGETAHQQGYFRTNCMDCLDRTNVVQALVAKETLRYQLIRLGIIDKNITDLEFLPDFLHVFKNLWADNGDECSKQYSGTGALKTDYTRIGKRTVNGALQDGYNAITRYFKNNFTDGYRQDAIDLFLGNYLVDPANLPARFECSVFNLNANGGAIAGAVFSAAMMVLCIIVSENLTATLFWMVIFSAFMAFIFLNGEEFVNAPKLKQD</sequence>
<proteinExistence type="predicted"/>
<comment type="caution">
    <text evidence="9">The sequence shown here is derived from an EMBL/GenBank/DDBJ whole genome shotgun (WGS) entry which is preliminary data.</text>
</comment>
<name>A0AAD4NAW5_9BILA</name>
<dbReference type="PANTHER" id="PTHR45662">
    <property type="entry name" value="PHOSPHATIDYLINOSITIDE PHOSPHATASE SAC1"/>
    <property type="match status" value="1"/>
</dbReference>
<evidence type="ECO:0000313" key="10">
    <source>
        <dbReference type="Proteomes" id="UP001201812"/>
    </source>
</evidence>
<evidence type="ECO:0000256" key="6">
    <source>
        <dbReference type="ARBA" id="ARBA00041911"/>
    </source>
</evidence>
<dbReference type="EC" id="3.1.3.64" evidence="1"/>
<dbReference type="GO" id="GO:0043812">
    <property type="term" value="F:phosphatidylinositol-4-phosphate phosphatase activity"/>
    <property type="evidence" value="ECO:0007669"/>
    <property type="project" value="TreeGrafter"/>
</dbReference>
<keyword evidence="7" id="KW-0472">Membrane</keyword>
<evidence type="ECO:0000313" key="9">
    <source>
        <dbReference type="EMBL" id="KAI1718018.1"/>
    </source>
</evidence>
<dbReference type="GO" id="GO:0005783">
    <property type="term" value="C:endoplasmic reticulum"/>
    <property type="evidence" value="ECO:0007669"/>
    <property type="project" value="TreeGrafter"/>
</dbReference>
<gene>
    <name evidence="9" type="ORF">DdX_06428</name>
</gene>
<keyword evidence="7" id="KW-0812">Transmembrane</keyword>
<dbReference type="Pfam" id="PF02383">
    <property type="entry name" value="Syja_N"/>
    <property type="match status" value="1"/>
</dbReference>
<reference evidence="9" key="1">
    <citation type="submission" date="2022-01" db="EMBL/GenBank/DDBJ databases">
        <title>Genome Sequence Resource for Two Populations of Ditylenchus destructor, the Migratory Endoparasitic Phytonematode.</title>
        <authorList>
            <person name="Zhang H."/>
            <person name="Lin R."/>
            <person name="Xie B."/>
        </authorList>
    </citation>
    <scope>NUCLEOTIDE SEQUENCE</scope>
    <source>
        <strain evidence="9">BazhouSP</strain>
    </source>
</reference>
<evidence type="ECO:0000256" key="5">
    <source>
        <dbReference type="ARBA" id="ARBA00041396"/>
    </source>
</evidence>
<dbReference type="GO" id="GO:0004438">
    <property type="term" value="F:phosphatidylinositol-3-phosphate phosphatase activity"/>
    <property type="evidence" value="ECO:0007669"/>
    <property type="project" value="UniProtKB-EC"/>
</dbReference>
<keyword evidence="7" id="KW-1133">Transmembrane helix</keyword>
<dbReference type="PROSITE" id="PS50275">
    <property type="entry name" value="SAC"/>
    <property type="match status" value="1"/>
</dbReference>
<dbReference type="EMBL" id="JAKKPZ010000008">
    <property type="protein sequence ID" value="KAI1718018.1"/>
    <property type="molecule type" value="Genomic_DNA"/>
</dbReference>
<accession>A0AAD4NAW5</accession>
<feature type="transmembrane region" description="Helical" evidence="7">
    <location>
        <begin position="558"/>
        <end position="577"/>
    </location>
</feature>
<keyword evidence="10" id="KW-1185">Reference proteome</keyword>
<evidence type="ECO:0000256" key="3">
    <source>
        <dbReference type="ARBA" id="ARBA00036807"/>
    </source>
</evidence>
<comment type="catalytic activity">
    <reaction evidence="3">
        <text>a 1,2-diacyl-sn-glycero-3-phospho-(1D-myo-inositol 4-phosphate) + H2O = a 1,2-diacyl-sn-glycero-3-phospho-(1D-myo-inositol) + phosphate</text>
        <dbReference type="Rhea" id="RHEA:55652"/>
        <dbReference type="ChEBI" id="CHEBI:15377"/>
        <dbReference type="ChEBI" id="CHEBI:43474"/>
        <dbReference type="ChEBI" id="CHEBI:57880"/>
        <dbReference type="ChEBI" id="CHEBI:58178"/>
    </reaction>
    <physiologicalReaction direction="left-to-right" evidence="3">
        <dbReference type="Rhea" id="RHEA:55653"/>
    </physiologicalReaction>
</comment>
<protein>
    <recommendedName>
        <fullName evidence="4">Phosphatidylinositol-3-phosphatase SAC1</fullName>
        <ecNumber evidence="1">3.1.3.64</ecNumber>
    </recommendedName>
    <alternativeName>
        <fullName evidence="6">Phosphatidylinositol-4-phosphate phosphatase</fullName>
    </alternativeName>
    <alternativeName>
        <fullName evidence="5">Suppressor of actin mutations 1-like protein</fullName>
    </alternativeName>
</protein>
<dbReference type="Proteomes" id="UP001201812">
    <property type="component" value="Unassembled WGS sequence"/>
</dbReference>
<feature type="domain" description="SAC" evidence="8">
    <location>
        <begin position="143"/>
        <end position="485"/>
    </location>
</feature>
<dbReference type="AlphaFoldDB" id="A0AAD4NAW5"/>
<evidence type="ECO:0000256" key="4">
    <source>
        <dbReference type="ARBA" id="ARBA00040795"/>
    </source>
</evidence>
<feature type="transmembrane region" description="Helical" evidence="7">
    <location>
        <begin position="584"/>
        <end position="602"/>
    </location>
</feature>
<organism evidence="9 10">
    <name type="scientific">Ditylenchus destructor</name>
    <dbReference type="NCBI Taxonomy" id="166010"/>
    <lineage>
        <taxon>Eukaryota</taxon>
        <taxon>Metazoa</taxon>
        <taxon>Ecdysozoa</taxon>
        <taxon>Nematoda</taxon>
        <taxon>Chromadorea</taxon>
        <taxon>Rhabditida</taxon>
        <taxon>Tylenchina</taxon>
        <taxon>Tylenchomorpha</taxon>
        <taxon>Sphaerularioidea</taxon>
        <taxon>Anguinidae</taxon>
        <taxon>Anguininae</taxon>
        <taxon>Ditylenchus</taxon>
    </lineage>
</organism>